<evidence type="ECO:0000313" key="3">
    <source>
        <dbReference type="WBParaSite" id="nRc.2.0.1.t27826-RA"/>
    </source>
</evidence>
<proteinExistence type="predicted"/>
<keyword evidence="1" id="KW-0812">Transmembrane</keyword>
<sequence>MQNWIEAVDLGLQERWITSFALSMALFSFARLLRDYLGPDQNKLLLAIGSDRLTTWFQRALEKNIRLWEYT</sequence>
<name>A0A915JPH0_ROMCU</name>
<keyword evidence="1" id="KW-0472">Membrane</keyword>
<keyword evidence="1" id="KW-1133">Transmembrane helix</keyword>
<keyword evidence="2" id="KW-1185">Reference proteome</keyword>
<dbReference type="WBParaSite" id="nRc.2.0.1.t27826-RA">
    <property type="protein sequence ID" value="nRc.2.0.1.t27826-RA"/>
    <property type="gene ID" value="nRc.2.0.1.g27826"/>
</dbReference>
<feature type="transmembrane region" description="Helical" evidence="1">
    <location>
        <begin position="16"/>
        <end position="33"/>
    </location>
</feature>
<accession>A0A915JPH0</accession>
<evidence type="ECO:0000313" key="2">
    <source>
        <dbReference type="Proteomes" id="UP000887565"/>
    </source>
</evidence>
<protein>
    <submittedName>
        <fullName evidence="3">Uncharacterized protein</fullName>
    </submittedName>
</protein>
<organism evidence="2 3">
    <name type="scientific">Romanomermis culicivorax</name>
    <name type="common">Nematode worm</name>
    <dbReference type="NCBI Taxonomy" id="13658"/>
    <lineage>
        <taxon>Eukaryota</taxon>
        <taxon>Metazoa</taxon>
        <taxon>Ecdysozoa</taxon>
        <taxon>Nematoda</taxon>
        <taxon>Enoplea</taxon>
        <taxon>Dorylaimia</taxon>
        <taxon>Mermithida</taxon>
        <taxon>Mermithoidea</taxon>
        <taxon>Mermithidae</taxon>
        <taxon>Romanomermis</taxon>
    </lineage>
</organism>
<dbReference type="Proteomes" id="UP000887565">
    <property type="component" value="Unplaced"/>
</dbReference>
<reference evidence="3" key="1">
    <citation type="submission" date="2022-11" db="UniProtKB">
        <authorList>
            <consortium name="WormBaseParasite"/>
        </authorList>
    </citation>
    <scope>IDENTIFICATION</scope>
</reference>
<evidence type="ECO:0000256" key="1">
    <source>
        <dbReference type="SAM" id="Phobius"/>
    </source>
</evidence>
<dbReference type="AlphaFoldDB" id="A0A915JPH0"/>